<reference evidence="5" key="1">
    <citation type="journal article" date="2024" name="IScience">
        <title>Strigolactones Initiate the Formation of Haustorium-like Structures in Castilleja.</title>
        <authorList>
            <person name="Buerger M."/>
            <person name="Peterson D."/>
            <person name="Chory J."/>
        </authorList>
    </citation>
    <scope>NUCLEOTIDE SEQUENCE [LARGE SCALE GENOMIC DNA]</scope>
</reference>
<evidence type="ECO:0000256" key="2">
    <source>
        <dbReference type="SAM" id="Phobius"/>
    </source>
</evidence>
<comment type="caution">
    <text evidence="4">The sequence shown here is derived from an EMBL/GenBank/DDBJ whole genome shotgun (WGS) entry which is preliminary data.</text>
</comment>
<dbReference type="AlphaFoldDB" id="A0ABD3E2A2"/>
<name>A0ABD3E2A2_9LAMI</name>
<dbReference type="EMBL" id="JAVIJP010000009">
    <property type="protein sequence ID" value="KAL3647169.1"/>
    <property type="molecule type" value="Genomic_DNA"/>
</dbReference>
<feature type="chain" id="PRO_5044848872" evidence="3">
    <location>
        <begin position="22"/>
        <end position="128"/>
    </location>
</feature>
<feature type="signal peptide" evidence="3">
    <location>
        <begin position="1"/>
        <end position="21"/>
    </location>
</feature>
<feature type="region of interest" description="Disordered" evidence="1">
    <location>
        <begin position="49"/>
        <end position="89"/>
    </location>
</feature>
<evidence type="ECO:0000256" key="1">
    <source>
        <dbReference type="SAM" id="MobiDB-lite"/>
    </source>
</evidence>
<keyword evidence="3" id="KW-0732">Signal</keyword>
<dbReference type="PANTHER" id="PTHR34558:SF4">
    <property type="entry name" value="TRANSMEMBRANE PROTEIN"/>
    <property type="match status" value="1"/>
</dbReference>
<evidence type="ECO:0000313" key="4">
    <source>
        <dbReference type="EMBL" id="KAL3647169.1"/>
    </source>
</evidence>
<evidence type="ECO:0000313" key="5">
    <source>
        <dbReference type="Proteomes" id="UP001632038"/>
    </source>
</evidence>
<proteinExistence type="predicted"/>
<accession>A0ABD3E2A2</accession>
<dbReference type="PANTHER" id="PTHR34558">
    <property type="entry name" value="EXPRESSED PROTEIN"/>
    <property type="match status" value="1"/>
</dbReference>
<keyword evidence="5" id="KW-1185">Reference proteome</keyword>
<keyword evidence="2" id="KW-0472">Membrane</keyword>
<sequence>MCRRFLLALFTLAALLLLLHARADRSGADSEPGPLRVIIRARALLQHPEPQKNIAEPPVTVDRDDVDGEARENEAEAPTEIGEMERHHSADKSVAGGGVIIGGLVTAIFAAVYCYIRVTRRRHAENLG</sequence>
<feature type="transmembrane region" description="Helical" evidence="2">
    <location>
        <begin position="94"/>
        <end position="116"/>
    </location>
</feature>
<keyword evidence="2" id="KW-1133">Transmembrane helix</keyword>
<gene>
    <name evidence="4" type="ORF">CASFOL_008137</name>
</gene>
<protein>
    <submittedName>
        <fullName evidence="4">Uncharacterized protein</fullName>
    </submittedName>
</protein>
<dbReference type="Proteomes" id="UP001632038">
    <property type="component" value="Unassembled WGS sequence"/>
</dbReference>
<organism evidence="4 5">
    <name type="scientific">Castilleja foliolosa</name>
    <dbReference type="NCBI Taxonomy" id="1961234"/>
    <lineage>
        <taxon>Eukaryota</taxon>
        <taxon>Viridiplantae</taxon>
        <taxon>Streptophyta</taxon>
        <taxon>Embryophyta</taxon>
        <taxon>Tracheophyta</taxon>
        <taxon>Spermatophyta</taxon>
        <taxon>Magnoliopsida</taxon>
        <taxon>eudicotyledons</taxon>
        <taxon>Gunneridae</taxon>
        <taxon>Pentapetalae</taxon>
        <taxon>asterids</taxon>
        <taxon>lamiids</taxon>
        <taxon>Lamiales</taxon>
        <taxon>Orobanchaceae</taxon>
        <taxon>Pedicularideae</taxon>
        <taxon>Castillejinae</taxon>
        <taxon>Castilleja</taxon>
    </lineage>
</organism>
<keyword evidence="2" id="KW-0812">Transmembrane</keyword>
<evidence type="ECO:0000256" key="3">
    <source>
        <dbReference type="SAM" id="SignalP"/>
    </source>
</evidence>